<dbReference type="Gene3D" id="1.10.150.130">
    <property type="match status" value="2"/>
</dbReference>
<dbReference type="EMBL" id="UPHQ01000324">
    <property type="protein sequence ID" value="VBA46859.1"/>
    <property type="molecule type" value="Genomic_DNA"/>
</dbReference>
<feature type="domain" description="Tyr recombinase" evidence="4">
    <location>
        <begin position="214"/>
        <end position="402"/>
    </location>
</feature>
<protein>
    <submittedName>
        <fullName evidence="6">Tyrosine recombinase XerD</fullName>
    </submittedName>
</protein>
<dbReference type="Proteomes" id="UP000267289">
    <property type="component" value="Unassembled WGS sequence"/>
</dbReference>
<dbReference type="SUPFAM" id="SSF56349">
    <property type="entry name" value="DNA breaking-rejoining enzymes"/>
    <property type="match status" value="1"/>
</dbReference>
<evidence type="ECO:0000256" key="2">
    <source>
        <dbReference type="ARBA" id="ARBA00023172"/>
    </source>
</evidence>
<dbReference type="AlphaFoldDB" id="A0A498QJS4"/>
<dbReference type="PANTHER" id="PTHR30349">
    <property type="entry name" value="PHAGE INTEGRASE-RELATED"/>
    <property type="match status" value="1"/>
</dbReference>
<dbReference type="GO" id="GO:0003677">
    <property type="term" value="F:DNA binding"/>
    <property type="evidence" value="ECO:0007669"/>
    <property type="project" value="UniProtKB-UniRule"/>
</dbReference>
<dbReference type="InterPro" id="IPR010998">
    <property type="entry name" value="Integrase_recombinase_N"/>
</dbReference>
<dbReference type="InterPro" id="IPR002104">
    <property type="entry name" value="Integrase_catalytic"/>
</dbReference>
<accession>A0A498QJS4</accession>
<evidence type="ECO:0000259" key="5">
    <source>
        <dbReference type="PROSITE" id="PS51900"/>
    </source>
</evidence>
<dbReference type="InterPro" id="IPR013762">
    <property type="entry name" value="Integrase-like_cat_sf"/>
</dbReference>
<evidence type="ECO:0000313" key="7">
    <source>
        <dbReference type="Proteomes" id="UP000267289"/>
    </source>
</evidence>
<dbReference type="GO" id="GO:0015074">
    <property type="term" value="P:DNA integration"/>
    <property type="evidence" value="ECO:0007669"/>
    <property type="project" value="InterPro"/>
</dbReference>
<keyword evidence="2" id="KW-0233">DNA recombination</keyword>
<evidence type="ECO:0000313" key="6">
    <source>
        <dbReference type="EMBL" id="VBA46859.1"/>
    </source>
</evidence>
<evidence type="ECO:0000256" key="1">
    <source>
        <dbReference type="ARBA" id="ARBA00023125"/>
    </source>
</evidence>
<dbReference type="InterPro" id="IPR011010">
    <property type="entry name" value="DNA_brk_join_enz"/>
</dbReference>
<gene>
    <name evidence="6" type="primary">xerD_7</name>
    <name evidence="6" type="ORF">LAUMK13_05738</name>
</gene>
<dbReference type="PROSITE" id="PS51898">
    <property type="entry name" value="TYR_RECOMBINASE"/>
    <property type="match status" value="1"/>
</dbReference>
<dbReference type="InterPro" id="IPR044068">
    <property type="entry name" value="CB"/>
</dbReference>
<reference evidence="6 7" key="1">
    <citation type="submission" date="2018-09" db="EMBL/GenBank/DDBJ databases">
        <authorList>
            <person name="Tagini F."/>
        </authorList>
    </citation>
    <scope>NUCLEOTIDE SEQUENCE [LARGE SCALE GENOMIC DNA]</scope>
    <source>
        <strain evidence="6 7">MK13</strain>
    </source>
</reference>
<sequence>MSGSVGGVVGRADDVVAGLGHAPSTLWQYRWAWSQFESFCSREGADEVTDEVVASFLRFVAEEHRQGRIKDWKRKLLRKSALVLAEVAVTGSYRWRQSRRSHPNDVLNVAFRPVQEQFEAWLHHRRLAAATRELYATVSRTVLAWLPERGVSAIEGLSRADVSAAVVFLGSRYQAGSMRTVVSALRVLCRFLEDAGCRAGLSAAVPAMFARRRRSVVVLAVDRIEQLVNSPDPATGQGLRDRALLLLAARTGLRPVDIVGLRLGDIDWRQGQITLTQHKTGTVLALPLLADVGDAIAGYLLHGRPAGAADEHVFLRTQAPFTALSPVDDLYHVAARAFARTRIPAQGGAGRGFRVLRASLATRMLEGDTPLPVISGALGHRGIDSAKHYLAADEERMRACCLDFTGIEPAAMS</sequence>
<dbReference type="PROSITE" id="PS51900">
    <property type="entry name" value="CB"/>
    <property type="match status" value="1"/>
</dbReference>
<dbReference type="RefSeq" id="WP_167470746.1">
    <property type="nucleotide sequence ID" value="NZ_UPHQ01000324.1"/>
</dbReference>
<dbReference type="Pfam" id="PF00589">
    <property type="entry name" value="Phage_integrase"/>
    <property type="match status" value="1"/>
</dbReference>
<evidence type="ECO:0000259" key="4">
    <source>
        <dbReference type="PROSITE" id="PS51898"/>
    </source>
</evidence>
<name>A0A498QJS4_9MYCO</name>
<organism evidence="6 7">
    <name type="scientific">Mycobacterium innocens</name>
    <dbReference type="NCBI Taxonomy" id="2341083"/>
    <lineage>
        <taxon>Bacteria</taxon>
        <taxon>Bacillati</taxon>
        <taxon>Actinomycetota</taxon>
        <taxon>Actinomycetes</taxon>
        <taxon>Mycobacteriales</taxon>
        <taxon>Mycobacteriaceae</taxon>
        <taxon>Mycobacterium</taxon>
    </lineage>
</organism>
<proteinExistence type="predicted"/>
<keyword evidence="7" id="KW-1185">Reference proteome</keyword>
<keyword evidence="1 3" id="KW-0238">DNA-binding</keyword>
<dbReference type="GO" id="GO:0006310">
    <property type="term" value="P:DNA recombination"/>
    <property type="evidence" value="ECO:0007669"/>
    <property type="project" value="UniProtKB-KW"/>
</dbReference>
<dbReference type="PANTHER" id="PTHR30349:SF90">
    <property type="entry name" value="TYROSINE RECOMBINASE XERD"/>
    <property type="match status" value="1"/>
</dbReference>
<evidence type="ECO:0000256" key="3">
    <source>
        <dbReference type="PROSITE-ProRule" id="PRU01248"/>
    </source>
</evidence>
<dbReference type="InterPro" id="IPR050090">
    <property type="entry name" value="Tyrosine_recombinase_XerCD"/>
</dbReference>
<dbReference type="Gene3D" id="1.10.443.10">
    <property type="entry name" value="Intergrase catalytic core"/>
    <property type="match status" value="1"/>
</dbReference>
<feature type="domain" description="Core-binding (CB)" evidence="5">
    <location>
        <begin position="112"/>
        <end position="193"/>
    </location>
</feature>